<evidence type="ECO:0000256" key="2">
    <source>
        <dbReference type="SAM" id="Phobius"/>
    </source>
</evidence>
<accession>A0A368W4T9</accession>
<keyword evidence="4" id="KW-1185">Reference proteome</keyword>
<dbReference type="RefSeq" id="WP_114380288.1">
    <property type="nucleotide sequence ID" value="NZ_QPJD01000007.1"/>
</dbReference>
<dbReference type="Proteomes" id="UP000252415">
    <property type="component" value="Unassembled WGS sequence"/>
</dbReference>
<feature type="compositionally biased region" description="Polar residues" evidence="1">
    <location>
        <begin position="80"/>
        <end position="97"/>
    </location>
</feature>
<feature type="region of interest" description="Disordered" evidence="1">
    <location>
        <begin position="41"/>
        <end position="114"/>
    </location>
</feature>
<organism evidence="3 4">
    <name type="scientific">Paenibacillus prosopidis</name>
    <dbReference type="NCBI Taxonomy" id="630520"/>
    <lineage>
        <taxon>Bacteria</taxon>
        <taxon>Bacillati</taxon>
        <taxon>Bacillota</taxon>
        <taxon>Bacilli</taxon>
        <taxon>Bacillales</taxon>
        <taxon>Paenibacillaceae</taxon>
        <taxon>Paenibacillus</taxon>
    </lineage>
</organism>
<feature type="compositionally biased region" description="Polar residues" evidence="1">
    <location>
        <begin position="45"/>
        <end position="56"/>
    </location>
</feature>
<gene>
    <name evidence="3" type="ORF">DFP97_10775</name>
</gene>
<evidence type="ECO:0000313" key="4">
    <source>
        <dbReference type="Proteomes" id="UP000252415"/>
    </source>
</evidence>
<feature type="transmembrane region" description="Helical" evidence="2">
    <location>
        <begin position="6"/>
        <end position="26"/>
    </location>
</feature>
<keyword evidence="2" id="KW-1133">Transmembrane helix</keyword>
<keyword evidence="2" id="KW-0812">Transmembrane</keyword>
<reference evidence="3 4" key="1">
    <citation type="submission" date="2018-07" db="EMBL/GenBank/DDBJ databases">
        <title>Genomic Encyclopedia of Type Strains, Phase III (KMG-III): the genomes of soil and plant-associated and newly described type strains.</title>
        <authorList>
            <person name="Whitman W."/>
        </authorList>
    </citation>
    <scope>NUCLEOTIDE SEQUENCE [LARGE SCALE GENOMIC DNA]</scope>
    <source>
        <strain evidence="3 4">CECT 7506</strain>
    </source>
</reference>
<sequence length="227" mass="24851">MKKSLIITVGSLVVVGIVLYGSISLYSKLNKVDELNQRIEETADFDTSQDSNTDPSLVQEEENQPKEPSQTEQVQEDKLQSTSVENETPSPSPNNVDTSEKPTDDAKSTEDNVRKKQEIDAAITADLQQLKASCQASSSSLVQQITQELGKNDEAALEMIQNKYLTKVFAAEAECDAQFNQLISKAKSEYSAADLSDQPLPDWSTQYESAKAQARADAITVISNAVQ</sequence>
<feature type="compositionally biased region" description="Basic and acidic residues" evidence="1">
    <location>
        <begin position="98"/>
        <end position="114"/>
    </location>
</feature>
<evidence type="ECO:0000256" key="1">
    <source>
        <dbReference type="SAM" id="MobiDB-lite"/>
    </source>
</evidence>
<protein>
    <submittedName>
        <fullName evidence="3">Uncharacterized protein</fullName>
    </submittedName>
</protein>
<comment type="caution">
    <text evidence="3">The sequence shown here is derived from an EMBL/GenBank/DDBJ whole genome shotgun (WGS) entry which is preliminary data.</text>
</comment>
<name>A0A368W4T9_9BACL</name>
<evidence type="ECO:0000313" key="3">
    <source>
        <dbReference type="EMBL" id="RCW47876.1"/>
    </source>
</evidence>
<dbReference type="OrthoDB" id="2609221at2"/>
<keyword evidence="2" id="KW-0472">Membrane</keyword>
<dbReference type="AlphaFoldDB" id="A0A368W4T9"/>
<dbReference type="EMBL" id="QPJD01000007">
    <property type="protein sequence ID" value="RCW47876.1"/>
    <property type="molecule type" value="Genomic_DNA"/>
</dbReference>
<proteinExistence type="predicted"/>